<dbReference type="EMBL" id="JAUHHV010000004">
    <property type="protein sequence ID" value="KAK1426948.1"/>
    <property type="molecule type" value="Genomic_DNA"/>
</dbReference>
<proteinExistence type="predicted"/>
<organism evidence="1 2">
    <name type="scientific">Tagetes erecta</name>
    <name type="common">African marigold</name>
    <dbReference type="NCBI Taxonomy" id="13708"/>
    <lineage>
        <taxon>Eukaryota</taxon>
        <taxon>Viridiplantae</taxon>
        <taxon>Streptophyta</taxon>
        <taxon>Embryophyta</taxon>
        <taxon>Tracheophyta</taxon>
        <taxon>Spermatophyta</taxon>
        <taxon>Magnoliopsida</taxon>
        <taxon>eudicotyledons</taxon>
        <taxon>Gunneridae</taxon>
        <taxon>Pentapetalae</taxon>
        <taxon>asterids</taxon>
        <taxon>campanulids</taxon>
        <taxon>Asterales</taxon>
        <taxon>Asteraceae</taxon>
        <taxon>Asteroideae</taxon>
        <taxon>Heliantheae alliance</taxon>
        <taxon>Tageteae</taxon>
        <taxon>Tagetes</taxon>
    </lineage>
</organism>
<comment type="caution">
    <text evidence="1">The sequence shown here is derived from an EMBL/GenBank/DDBJ whole genome shotgun (WGS) entry which is preliminary data.</text>
</comment>
<keyword evidence="2" id="KW-1185">Reference proteome</keyword>
<protein>
    <submittedName>
        <fullName evidence="1">Uncharacterized protein</fullName>
    </submittedName>
</protein>
<evidence type="ECO:0000313" key="2">
    <source>
        <dbReference type="Proteomes" id="UP001229421"/>
    </source>
</evidence>
<evidence type="ECO:0000313" key="1">
    <source>
        <dbReference type="EMBL" id="KAK1426948.1"/>
    </source>
</evidence>
<dbReference type="Proteomes" id="UP001229421">
    <property type="component" value="Unassembled WGS sequence"/>
</dbReference>
<dbReference type="AlphaFoldDB" id="A0AAD8NYS4"/>
<name>A0AAD8NYS4_TARER</name>
<reference evidence="1" key="1">
    <citation type="journal article" date="2023" name="bioRxiv">
        <title>Improved chromosome-level genome assembly for marigold (Tagetes erecta).</title>
        <authorList>
            <person name="Jiang F."/>
            <person name="Yuan L."/>
            <person name="Wang S."/>
            <person name="Wang H."/>
            <person name="Xu D."/>
            <person name="Wang A."/>
            <person name="Fan W."/>
        </authorList>
    </citation>
    <scope>NUCLEOTIDE SEQUENCE</scope>
    <source>
        <strain evidence="1">WSJ</strain>
        <tissue evidence="1">Leaf</tissue>
    </source>
</reference>
<gene>
    <name evidence="1" type="ORF">QVD17_15630</name>
</gene>
<sequence>MWNYNSYQSTTPYFPYVPIRDKIENLHQRSMLTHMYTIWASLTRNKVSLKSRIGGLYLFGMNLVDKGYTSMLCLRKTHKHNLLLFLFPHIYISITHSSSSTTKTPKPKPKPSPSLCSILFITSLGFSFHSSSHFTHHCFITIT</sequence>
<accession>A0AAD8NYS4</accession>